<dbReference type="NCBIfam" id="TIGR00407">
    <property type="entry name" value="proA"/>
    <property type="match status" value="1"/>
</dbReference>
<dbReference type="InterPro" id="IPR020593">
    <property type="entry name" value="G-glutamylP_reductase_CS"/>
</dbReference>
<organism evidence="9">
    <name type="scientific">marine metagenome</name>
    <dbReference type="NCBI Taxonomy" id="408172"/>
    <lineage>
        <taxon>unclassified sequences</taxon>
        <taxon>metagenomes</taxon>
        <taxon>ecological metagenomes</taxon>
    </lineage>
</organism>
<evidence type="ECO:0000256" key="5">
    <source>
        <dbReference type="ARBA" id="ARBA00022857"/>
    </source>
</evidence>
<name>A0A381WYH1_9ZZZZ</name>
<dbReference type="InterPro" id="IPR012134">
    <property type="entry name" value="Glu-5-SA_DH"/>
</dbReference>
<protein>
    <recommendedName>
        <fullName evidence="2">glutamate-5-semialdehyde dehydrogenase</fullName>
        <ecNumber evidence="2">1.2.1.41</ecNumber>
    </recommendedName>
</protein>
<keyword evidence="4" id="KW-0641">Proline biosynthesis</keyword>
<dbReference type="Pfam" id="PF00171">
    <property type="entry name" value="Aldedh"/>
    <property type="match status" value="1"/>
</dbReference>
<dbReference type="InterPro" id="IPR016162">
    <property type="entry name" value="Ald_DH_N"/>
</dbReference>
<evidence type="ECO:0000256" key="4">
    <source>
        <dbReference type="ARBA" id="ARBA00022650"/>
    </source>
</evidence>
<dbReference type="Gene3D" id="3.40.605.10">
    <property type="entry name" value="Aldehyde Dehydrogenase, Chain A, domain 1"/>
    <property type="match status" value="1"/>
</dbReference>
<dbReference type="PROSITE" id="PS01223">
    <property type="entry name" value="PROA"/>
    <property type="match status" value="1"/>
</dbReference>
<dbReference type="GO" id="GO:0004350">
    <property type="term" value="F:glutamate-5-semialdehyde dehydrogenase activity"/>
    <property type="evidence" value="ECO:0007669"/>
    <property type="project" value="UniProtKB-EC"/>
</dbReference>
<evidence type="ECO:0000256" key="1">
    <source>
        <dbReference type="ARBA" id="ARBA00004985"/>
    </source>
</evidence>
<evidence type="ECO:0000256" key="3">
    <source>
        <dbReference type="ARBA" id="ARBA00022605"/>
    </source>
</evidence>
<dbReference type="Gene3D" id="3.40.309.10">
    <property type="entry name" value="Aldehyde Dehydrogenase, Chain A, domain 2"/>
    <property type="match status" value="1"/>
</dbReference>
<dbReference type="HAMAP" id="MF_00412">
    <property type="entry name" value="ProA"/>
    <property type="match status" value="1"/>
</dbReference>
<dbReference type="EC" id="1.2.1.41" evidence="2"/>
<evidence type="ECO:0000313" key="9">
    <source>
        <dbReference type="EMBL" id="SVA57372.1"/>
    </source>
</evidence>
<dbReference type="PIRSF" id="PIRSF000151">
    <property type="entry name" value="GPR"/>
    <property type="match status" value="1"/>
</dbReference>
<comment type="catalytic activity">
    <reaction evidence="7">
        <text>L-glutamate 5-semialdehyde + phosphate + NADP(+) = L-glutamyl 5-phosphate + NADPH + H(+)</text>
        <dbReference type="Rhea" id="RHEA:19541"/>
        <dbReference type="ChEBI" id="CHEBI:15378"/>
        <dbReference type="ChEBI" id="CHEBI:43474"/>
        <dbReference type="ChEBI" id="CHEBI:57783"/>
        <dbReference type="ChEBI" id="CHEBI:58066"/>
        <dbReference type="ChEBI" id="CHEBI:58274"/>
        <dbReference type="ChEBI" id="CHEBI:58349"/>
        <dbReference type="EC" id="1.2.1.41"/>
    </reaction>
</comment>
<accession>A0A381WYH1</accession>
<proteinExistence type="inferred from homology"/>
<dbReference type="InterPro" id="IPR016161">
    <property type="entry name" value="Ald_DH/histidinol_DH"/>
</dbReference>
<reference evidence="9" key="1">
    <citation type="submission" date="2018-05" db="EMBL/GenBank/DDBJ databases">
        <authorList>
            <person name="Lanie J.A."/>
            <person name="Ng W.-L."/>
            <person name="Kazmierczak K.M."/>
            <person name="Andrzejewski T.M."/>
            <person name="Davidsen T.M."/>
            <person name="Wayne K.J."/>
            <person name="Tettelin H."/>
            <person name="Glass J.I."/>
            <person name="Rusch D."/>
            <person name="Podicherti R."/>
            <person name="Tsui H.-C.T."/>
            <person name="Winkler M.E."/>
        </authorList>
    </citation>
    <scope>NUCLEOTIDE SEQUENCE</scope>
</reference>
<dbReference type="NCBIfam" id="NF001221">
    <property type="entry name" value="PRK00197.1"/>
    <property type="match status" value="1"/>
</dbReference>
<evidence type="ECO:0000259" key="8">
    <source>
        <dbReference type="Pfam" id="PF00171"/>
    </source>
</evidence>
<keyword evidence="5" id="KW-0521">NADP</keyword>
<dbReference type="FunFam" id="3.40.309.10:FF:000006">
    <property type="entry name" value="Gamma-glutamyl phosphate reductase"/>
    <property type="match status" value="1"/>
</dbReference>
<keyword evidence="6" id="KW-0560">Oxidoreductase</keyword>
<dbReference type="InterPro" id="IPR016163">
    <property type="entry name" value="Ald_DH_C"/>
</dbReference>
<evidence type="ECO:0000256" key="7">
    <source>
        <dbReference type="ARBA" id="ARBA00049024"/>
    </source>
</evidence>
<dbReference type="GO" id="GO:0055129">
    <property type="term" value="P:L-proline biosynthetic process"/>
    <property type="evidence" value="ECO:0007669"/>
    <property type="project" value="UniProtKB-UniPathway"/>
</dbReference>
<keyword evidence="3" id="KW-0028">Amino-acid biosynthesis</keyword>
<evidence type="ECO:0000256" key="6">
    <source>
        <dbReference type="ARBA" id="ARBA00023002"/>
    </source>
</evidence>
<dbReference type="PANTHER" id="PTHR11063:SF8">
    <property type="entry name" value="DELTA-1-PYRROLINE-5-CARBOXYLATE SYNTHASE"/>
    <property type="match status" value="1"/>
</dbReference>
<dbReference type="PANTHER" id="PTHR11063">
    <property type="entry name" value="GLUTAMATE SEMIALDEHYDE DEHYDROGENASE"/>
    <property type="match status" value="1"/>
</dbReference>
<gene>
    <name evidence="9" type="ORF">METZ01_LOCUS110226</name>
</gene>
<evidence type="ECO:0000256" key="2">
    <source>
        <dbReference type="ARBA" id="ARBA00013002"/>
    </source>
</evidence>
<dbReference type="SUPFAM" id="SSF53720">
    <property type="entry name" value="ALDH-like"/>
    <property type="match status" value="1"/>
</dbReference>
<feature type="domain" description="Aldehyde dehydrogenase" evidence="8">
    <location>
        <begin position="3"/>
        <end position="282"/>
    </location>
</feature>
<dbReference type="InterPro" id="IPR015590">
    <property type="entry name" value="Aldehyde_DH_dom"/>
</dbReference>
<dbReference type="InterPro" id="IPR000965">
    <property type="entry name" value="GPR_dom"/>
</dbReference>
<dbReference type="GO" id="GO:0050661">
    <property type="term" value="F:NADP binding"/>
    <property type="evidence" value="ECO:0007669"/>
    <property type="project" value="InterPro"/>
</dbReference>
<sequence>MIKQKAELARTAMRQLAQVSSDVRNSALLAMADQIWLQRNQIIEVNQMDLENGRETDLALPLMKRLALNEEKISTMADNLRQVASLPEPIGEVTRTWERPNGLQIGVMRVPIGLVGVIYESRPNVTVEVSALCLKSGNGVILRGGSEAIHSNTLIAETLRRVAEGFGLKEAIQFVEITDREAVRQMISMHELIDLIVPRGSQEFIRYIMKTSEIPVVGHADGICHVYVDRDADLEMAEKITVNAKTQYVAVCNAMETMLVHENIADEFLPTVTQKFVDAKVELRGCDKAREICPDLIPASDEDWRTEYLDSILSIRVVTDLDGAIDHIETFGSHHSDAIITNNYTTSQRFLKEVDSAAVYVNASTRFTDGYEFGLGAEVGVSTQKLHCRGPMGLEGLTSYKYIVRGTGQIK</sequence>
<dbReference type="UniPathway" id="UPA00098">
    <property type="reaction ID" value="UER00360"/>
</dbReference>
<dbReference type="AlphaFoldDB" id="A0A381WYH1"/>
<dbReference type="CDD" id="cd07079">
    <property type="entry name" value="ALDH_F18-19_ProA-GPR"/>
    <property type="match status" value="1"/>
</dbReference>
<comment type="pathway">
    <text evidence="1">Amino-acid biosynthesis; L-proline biosynthesis; L-glutamate 5-semialdehyde from L-glutamate: step 2/2.</text>
</comment>
<dbReference type="EMBL" id="UINC01013248">
    <property type="protein sequence ID" value="SVA57372.1"/>
    <property type="molecule type" value="Genomic_DNA"/>
</dbReference>